<reference evidence="8" key="1">
    <citation type="submission" date="2018-05" db="EMBL/GenBank/DDBJ databases">
        <authorList>
            <person name="Lanie J.A."/>
            <person name="Ng W.-L."/>
            <person name="Kazmierczak K.M."/>
            <person name="Andrzejewski T.M."/>
            <person name="Davidsen T.M."/>
            <person name="Wayne K.J."/>
            <person name="Tettelin H."/>
            <person name="Glass J.I."/>
            <person name="Rusch D."/>
            <person name="Podicherti R."/>
            <person name="Tsui H.-C.T."/>
            <person name="Winkler M.E."/>
        </authorList>
    </citation>
    <scope>NUCLEOTIDE SEQUENCE</scope>
</reference>
<evidence type="ECO:0000259" key="7">
    <source>
        <dbReference type="PROSITE" id="PS51722"/>
    </source>
</evidence>
<comment type="similarity">
    <text evidence="1">Belongs to the TRAFAC class translation factor GTPase superfamily. Classic translation factor GTPase family. IF-2 subfamily.</text>
</comment>
<dbReference type="GO" id="GO:0005737">
    <property type="term" value="C:cytoplasm"/>
    <property type="evidence" value="ECO:0007669"/>
    <property type="project" value="TreeGrafter"/>
</dbReference>
<dbReference type="PANTHER" id="PTHR43381:SF5">
    <property type="entry name" value="TR-TYPE G DOMAIN-CONTAINING PROTEIN"/>
    <property type="match status" value="1"/>
</dbReference>
<dbReference type="SUPFAM" id="SSF52540">
    <property type="entry name" value="P-loop containing nucleoside triphosphate hydrolases"/>
    <property type="match status" value="1"/>
</dbReference>
<evidence type="ECO:0000256" key="2">
    <source>
        <dbReference type="ARBA" id="ARBA00022540"/>
    </source>
</evidence>
<evidence type="ECO:0000256" key="6">
    <source>
        <dbReference type="SAM" id="MobiDB-lite"/>
    </source>
</evidence>
<dbReference type="InterPro" id="IPR027417">
    <property type="entry name" value="P-loop_NTPase"/>
</dbReference>
<evidence type="ECO:0000256" key="3">
    <source>
        <dbReference type="ARBA" id="ARBA00022741"/>
    </source>
</evidence>
<evidence type="ECO:0000256" key="5">
    <source>
        <dbReference type="ARBA" id="ARBA00023134"/>
    </source>
</evidence>
<dbReference type="EMBL" id="UINC01137185">
    <property type="protein sequence ID" value="SVD22374.1"/>
    <property type="molecule type" value="Genomic_DNA"/>
</dbReference>
<feature type="region of interest" description="Disordered" evidence="6">
    <location>
        <begin position="1"/>
        <end position="98"/>
    </location>
</feature>
<keyword evidence="4" id="KW-0648">Protein biosynthesis</keyword>
<dbReference type="InterPro" id="IPR015760">
    <property type="entry name" value="TIF_IF2"/>
</dbReference>
<feature type="non-terminal residue" evidence="8">
    <location>
        <position position="1"/>
    </location>
</feature>
<feature type="compositionally biased region" description="Acidic residues" evidence="6">
    <location>
        <begin position="1"/>
        <end position="24"/>
    </location>
</feature>
<evidence type="ECO:0000256" key="1">
    <source>
        <dbReference type="ARBA" id="ARBA00007733"/>
    </source>
</evidence>
<dbReference type="InterPro" id="IPR005225">
    <property type="entry name" value="Small_GTP-bd"/>
</dbReference>
<dbReference type="Pfam" id="PF00009">
    <property type="entry name" value="GTP_EFTU"/>
    <property type="match status" value="1"/>
</dbReference>
<feature type="compositionally biased region" description="Basic residues" evidence="6">
    <location>
        <begin position="84"/>
        <end position="93"/>
    </location>
</feature>
<feature type="non-terminal residue" evidence="8">
    <location>
        <position position="301"/>
    </location>
</feature>
<dbReference type="Pfam" id="PF04760">
    <property type="entry name" value="IF2_N"/>
    <property type="match status" value="1"/>
</dbReference>
<keyword evidence="2" id="KW-0396">Initiation factor</keyword>
<dbReference type="PANTHER" id="PTHR43381">
    <property type="entry name" value="TRANSLATION INITIATION FACTOR IF-2-RELATED"/>
    <property type="match status" value="1"/>
</dbReference>
<keyword evidence="5" id="KW-0342">GTP-binding</keyword>
<evidence type="ECO:0000313" key="8">
    <source>
        <dbReference type="EMBL" id="SVD22374.1"/>
    </source>
</evidence>
<feature type="region of interest" description="Disordered" evidence="6">
    <location>
        <begin position="114"/>
        <end position="137"/>
    </location>
</feature>
<name>A0A382TJT6_9ZZZZ</name>
<sequence>AEVEEPEAEELESEPEAEVEEPEEAATKKETSPEGGVRQIRRPKPSKASLDKLAAQKSTGKSRRGRVGQVRVQADGYTSDGSRNIKKKKKGKRRNDVDQTAVQSNIQRVMAEIKGGGGTKKKKRKGQAVSKEAASVEAEKEIERENTIVRVNEFLTPSELSDLVGIPTNEIIGAAFKNFGLVMTINQRLDFEKIELVLEEFNFTAVREEEYEVTEEVEGPEVDEGDLEPRPPVVTVMGHVDHGKTALLDYVRKANVVAGESGGITQHIGAYHVDLGDQRRITFLDTPGHSAFTAMRARGAE</sequence>
<dbReference type="InterPro" id="IPR006847">
    <property type="entry name" value="IF2_N"/>
</dbReference>
<keyword evidence="3" id="KW-0547">Nucleotide-binding</keyword>
<evidence type="ECO:0000256" key="4">
    <source>
        <dbReference type="ARBA" id="ARBA00022917"/>
    </source>
</evidence>
<feature type="domain" description="Tr-type G" evidence="7">
    <location>
        <begin position="229"/>
        <end position="301"/>
    </location>
</feature>
<proteinExistence type="inferred from homology"/>
<dbReference type="PROSITE" id="PS51722">
    <property type="entry name" value="G_TR_2"/>
    <property type="match status" value="1"/>
</dbReference>
<dbReference type="AlphaFoldDB" id="A0A382TJT6"/>
<dbReference type="NCBIfam" id="TIGR00231">
    <property type="entry name" value="small_GTP"/>
    <property type="match status" value="1"/>
</dbReference>
<dbReference type="GO" id="GO:0005525">
    <property type="term" value="F:GTP binding"/>
    <property type="evidence" value="ECO:0007669"/>
    <property type="project" value="UniProtKB-KW"/>
</dbReference>
<accession>A0A382TJT6</accession>
<gene>
    <name evidence="8" type="ORF">METZ01_LOCUS375228</name>
</gene>
<dbReference type="Gene3D" id="3.40.50.300">
    <property type="entry name" value="P-loop containing nucleotide triphosphate hydrolases"/>
    <property type="match status" value="1"/>
</dbReference>
<organism evidence="8">
    <name type="scientific">marine metagenome</name>
    <dbReference type="NCBI Taxonomy" id="408172"/>
    <lineage>
        <taxon>unclassified sequences</taxon>
        <taxon>metagenomes</taxon>
        <taxon>ecological metagenomes</taxon>
    </lineage>
</organism>
<protein>
    <recommendedName>
        <fullName evidence="7">Tr-type G domain-containing protein</fullName>
    </recommendedName>
</protein>
<dbReference type="GO" id="GO:0003743">
    <property type="term" value="F:translation initiation factor activity"/>
    <property type="evidence" value="ECO:0007669"/>
    <property type="project" value="UniProtKB-KW"/>
</dbReference>
<dbReference type="GO" id="GO:0003924">
    <property type="term" value="F:GTPase activity"/>
    <property type="evidence" value="ECO:0007669"/>
    <property type="project" value="InterPro"/>
</dbReference>
<dbReference type="InterPro" id="IPR000795">
    <property type="entry name" value="T_Tr_GTP-bd_dom"/>
</dbReference>